<keyword evidence="1" id="KW-1133">Transmembrane helix</keyword>
<dbReference type="STRING" id="200991.AUC31_15280"/>
<evidence type="ECO:0000313" key="2">
    <source>
        <dbReference type="EMBL" id="ALS76480.1"/>
    </source>
</evidence>
<gene>
    <name evidence="2" type="ORF">AUC31_15280</name>
</gene>
<dbReference type="KEGG" id="prt:AUC31_15280"/>
<dbReference type="RefSeq" id="WP_058383182.1">
    <property type="nucleotide sequence ID" value="NZ_CP013659.2"/>
</dbReference>
<dbReference type="OrthoDB" id="2428802at2"/>
<organism evidence="2 3">
    <name type="scientific">Planococcus rifietoensis</name>
    <dbReference type="NCBI Taxonomy" id="200991"/>
    <lineage>
        <taxon>Bacteria</taxon>
        <taxon>Bacillati</taxon>
        <taxon>Bacillota</taxon>
        <taxon>Bacilli</taxon>
        <taxon>Bacillales</taxon>
        <taxon>Caryophanaceae</taxon>
        <taxon>Planococcus</taxon>
    </lineage>
</organism>
<accession>A0A0U2XJX4</accession>
<reference evidence="2" key="1">
    <citation type="submission" date="2016-01" db="EMBL/GenBank/DDBJ databases">
        <title>Complete genome of Planococcus rifietoensis type strain M8.</title>
        <authorList>
            <person name="See-Too W.S."/>
        </authorList>
    </citation>
    <scope>NUCLEOTIDE SEQUENCE [LARGE SCALE GENOMIC DNA]</scope>
    <source>
        <strain evidence="2">M8</strain>
    </source>
</reference>
<dbReference type="Proteomes" id="UP000067683">
    <property type="component" value="Chromosome"/>
</dbReference>
<feature type="transmembrane region" description="Helical" evidence="1">
    <location>
        <begin position="29"/>
        <end position="50"/>
    </location>
</feature>
<evidence type="ECO:0008006" key="4">
    <source>
        <dbReference type="Google" id="ProtNLM"/>
    </source>
</evidence>
<keyword evidence="3" id="KW-1185">Reference proteome</keyword>
<name>A0A0U2XJX4_9BACL</name>
<evidence type="ECO:0000313" key="3">
    <source>
        <dbReference type="Proteomes" id="UP000067683"/>
    </source>
</evidence>
<proteinExistence type="predicted"/>
<keyword evidence="1" id="KW-0472">Membrane</keyword>
<dbReference type="EMBL" id="CP013659">
    <property type="protein sequence ID" value="ALS76480.1"/>
    <property type="molecule type" value="Genomic_DNA"/>
</dbReference>
<dbReference type="AlphaFoldDB" id="A0A0U2XJX4"/>
<protein>
    <recommendedName>
        <fullName evidence="4">DUF3899 domain-containing protein</fullName>
    </recommendedName>
</protein>
<feature type="transmembrane region" description="Helical" evidence="1">
    <location>
        <begin position="102"/>
        <end position="124"/>
    </location>
</feature>
<sequence>MKRFIALTGILMAIWTVVKWFGGWTLVDWINYAFFFGLAAAMLTASIKIWQSRFLDLFIDGFRNMGPFFMPMAKSRSLERANLQLANDEGLKQFKAKIAQNLLVFTSSLSAASIFISIVGLLVYY</sequence>
<evidence type="ECO:0000256" key="1">
    <source>
        <dbReference type="SAM" id="Phobius"/>
    </source>
</evidence>
<keyword evidence="1" id="KW-0812">Transmembrane</keyword>